<evidence type="ECO:0000313" key="1">
    <source>
        <dbReference type="EnsemblPlants" id="ORUFI11G16030.1"/>
    </source>
</evidence>
<dbReference type="HOGENOM" id="CLU_038990_0_0_1"/>
<evidence type="ECO:0000313" key="2">
    <source>
        <dbReference type="Proteomes" id="UP000008022"/>
    </source>
</evidence>
<dbReference type="eggNOG" id="ENOG502R41U">
    <property type="taxonomic scope" value="Eukaryota"/>
</dbReference>
<dbReference type="AlphaFoldDB" id="A0A0E0R904"/>
<dbReference type="Proteomes" id="UP000008022">
    <property type="component" value="Unassembled WGS sequence"/>
</dbReference>
<dbReference type="OMA" id="EIFWLID"/>
<dbReference type="EnsemblPlants" id="ORUFI11G16030.1">
    <property type="protein sequence ID" value="ORUFI11G16030.1"/>
    <property type="gene ID" value="ORUFI11G16030"/>
</dbReference>
<reference evidence="1" key="2">
    <citation type="submission" date="2015-06" db="UniProtKB">
        <authorList>
            <consortium name="EnsemblPlants"/>
        </authorList>
    </citation>
    <scope>IDENTIFICATION</scope>
</reference>
<dbReference type="Gramene" id="ORUFI11G16030.1">
    <property type="protein sequence ID" value="ORUFI11G16030.1"/>
    <property type="gene ID" value="ORUFI11G16030"/>
</dbReference>
<organism evidence="1 2">
    <name type="scientific">Oryza rufipogon</name>
    <name type="common">Brownbeard rice</name>
    <name type="synonym">Asian wild rice</name>
    <dbReference type="NCBI Taxonomy" id="4529"/>
    <lineage>
        <taxon>Eukaryota</taxon>
        <taxon>Viridiplantae</taxon>
        <taxon>Streptophyta</taxon>
        <taxon>Embryophyta</taxon>
        <taxon>Tracheophyta</taxon>
        <taxon>Spermatophyta</taxon>
        <taxon>Magnoliopsida</taxon>
        <taxon>Liliopsida</taxon>
        <taxon>Poales</taxon>
        <taxon>Poaceae</taxon>
        <taxon>BOP clade</taxon>
        <taxon>Oryzoideae</taxon>
        <taxon>Oryzeae</taxon>
        <taxon>Oryzinae</taxon>
        <taxon>Oryza</taxon>
    </lineage>
</organism>
<sequence>MERGENIEVNVDAKSDSVLAHIVGNLPVGQIKVEQRSCELAIDDSKIPGTSLHRATCSTGPCVAISKPIEEAKTIYRILCQCDHPNVLKPIGVWKNPSDDASAYLVLEEVEASLGSKDREFMFSVEDSFIYGFSNIGFKIFRALCNVVNYINGLYMNSAAGTSSSVAGAIPLMPIKLNSSMIFYKLMVEGEVEVVVTDFCVRQPRDLVKKTRKGRPKEVTIEDVQQFNWRAVGLCLKKMYGPEGNVNEELKDLAAYLEGSKPEEGPVTYDGILWHPGAWEANIKTQFIREIFWLIDKERDKLKTKKLIETEKGKSLIKIKRTLGIAASLKNFAGKELQENNLLDSLEHLRTYIVAHPDMSYNSTDEQDKLKFDKVRCERLIQKVKGDYMIKLRKEIRNLEWITESPVLRDQNNYMERFYEMKKNEMENQR</sequence>
<name>A0A0E0R904_ORYRU</name>
<keyword evidence="2" id="KW-1185">Reference proteome</keyword>
<accession>A0A0E0R904</accession>
<protein>
    <submittedName>
        <fullName evidence="1">Uncharacterized protein</fullName>
    </submittedName>
</protein>
<reference evidence="2" key="1">
    <citation type="submission" date="2013-06" db="EMBL/GenBank/DDBJ databases">
        <authorList>
            <person name="Zhao Q."/>
        </authorList>
    </citation>
    <scope>NUCLEOTIDE SEQUENCE</scope>
    <source>
        <strain evidence="2">cv. W1943</strain>
    </source>
</reference>
<proteinExistence type="predicted"/>